<sequence length="160" mass="18435">MSPSRHDFDFIFGRWSVHNRKLADVTDPTCDRWVEFDAHSDVSPVLHGIGHIDQMSVPDPTDGGEPFDGFTLRLYEPDEETWRIWWSSTRAPGVLDTPVTGGFDGTHGVFESADTIAGRHVRVRFEWLADDPERPHWQQSFSYDDGATWMLNWHMTFTRA</sequence>
<dbReference type="EMBL" id="CZKB01000014">
    <property type="protein sequence ID" value="CUR60302.1"/>
    <property type="molecule type" value="Genomic_DNA"/>
</dbReference>
<evidence type="ECO:0000313" key="1">
    <source>
        <dbReference type="EMBL" id="CUR60302.1"/>
    </source>
</evidence>
<organism evidence="1">
    <name type="scientific">metagenome</name>
    <dbReference type="NCBI Taxonomy" id="256318"/>
    <lineage>
        <taxon>unclassified sequences</taxon>
        <taxon>metagenomes</taxon>
    </lineage>
</organism>
<gene>
    <name evidence="1" type="ORF">NOCA1210025</name>
</gene>
<accession>A0A2P2CH26</accession>
<evidence type="ECO:0008006" key="2">
    <source>
        <dbReference type="Google" id="ProtNLM"/>
    </source>
</evidence>
<name>A0A2P2CH26_9ZZZZ</name>
<dbReference type="AlphaFoldDB" id="A0A2P2CH26"/>
<protein>
    <recommendedName>
        <fullName evidence="2">DUF1579 domain-containing protein</fullName>
    </recommendedName>
</protein>
<reference evidence="1" key="1">
    <citation type="submission" date="2015-08" db="EMBL/GenBank/DDBJ databases">
        <authorList>
            <person name="Babu N.S."/>
            <person name="Beckwith C.J."/>
            <person name="Beseler K.G."/>
            <person name="Brison A."/>
            <person name="Carone J.V."/>
            <person name="Caskin T.P."/>
            <person name="Diamond M."/>
            <person name="Durham M.E."/>
            <person name="Foxe J.M."/>
            <person name="Go M."/>
            <person name="Henderson B.A."/>
            <person name="Jones I.B."/>
            <person name="McGettigan J.A."/>
            <person name="Micheletti S.J."/>
            <person name="Nasrallah M.E."/>
            <person name="Ortiz D."/>
            <person name="Piller C.R."/>
            <person name="Privatt S.R."/>
            <person name="Schneider S.L."/>
            <person name="Sharp S."/>
            <person name="Smith T.C."/>
            <person name="Stanton J.D."/>
            <person name="Ullery H.E."/>
            <person name="Wilson R.J."/>
            <person name="Serrano M.G."/>
            <person name="Buck G."/>
            <person name="Lee V."/>
            <person name="Wang Y."/>
            <person name="Carvalho R."/>
            <person name="Voegtly L."/>
            <person name="Shi R."/>
            <person name="Duckworth R."/>
            <person name="Johnson A."/>
            <person name="Loviza R."/>
            <person name="Walstead R."/>
            <person name="Shah Z."/>
            <person name="Kiflezghi M."/>
            <person name="Wade K."/>
            <person name="Ball S.L."/>
            <person name="Bradley K.W."/>
            <person name="Asai D.J."/>
            <person name="Bowman C.A."/>
            <person name="Russell D.A."/>
            <person name="Pope W.H."/>
            <person name="Jacobs-Sera D."/>
            <person name="Hendrix R.W."/>
            <person name="Hatfull G.F."/>
        </authorList>
    </citation>
    <scope>NUCLEOTIDE SEQUENCE</scope>
</reference>
<proteinExistence type="predicted"/>